<keyword evidence="2" id="KW-1185">Reference proteome</keyword>
<sequence length="156" mass="17294">MPRTLEEIRRDACYNSAAQAMTKPLLTGEKCCCKNENGCFKFPPDDVGVNITPAASASKKTMWPQCEDCGENHPSPTNDLLNKDVMERSKKAKQKPIQVNRGKGECQWPNPCQADCFEDHGKNTNKKKLSGCKDETCMDKVFAGLRKTSYGAFPGI</sequence>
<comment type="caution">
    <text evidence="1">The sequence shown here is derived from an EMBL/GenBank/DDBJ whole genome shotgun (WGS) entry which is preliminary data.</text>
</comment>
<protein>
    <submittedName>
        <fullName evidence="1">Uncharacterized protein</fullName>
    </submittedName>
</protein>
<evidence type="ECO:0000313" key="2">
    <source>
        <dbReference type="Proteomes" id="UP000466442"/>
    </source>
</evidence>
<reference evidence="1" key="1">
    <citation type="journal article" date="2021" name="Mol. Ecol. Resour.">
        <title>Apolygus lucorum genome provides insights into omnivorousness and mesophyll feeding.</title>
        <authorList>
            <person name="Liu Y."/>
            <person name="Liu H."/>
            <person name="Wang H."/>
            <person name="Huang T."/>
            <person name="Liu B."/>
            <person name="Yang B."/>
            <person name="Yin L."/>
            <person name="Li B."/>
            <person name="Zhang Y."/>
            <person name="Zhang S."/>
            <person name="Jiang F."/>
            <person name="Zhang X."/>
            <person name="Ren Y."/>
            <person name="Wang B."/>
            <person name="Wang S."/>
            <person name="Lu Y."/>
            <person name="Wu K."/>
            <person name="Fan W."/>
            <person name="Wang G."/>
        </authorList>
    </citation>
    <scope>NUCLEOTIDE SEQUENCE</scope>
    <source>
        <strain evidence="1">12Hb</strain>
    </source>
</reference>
<name>A0A6A4JBZ8_APOLU</name>
<dbReference type="Proteomes" id="UP000466442">
    <property type="component" value="Unassembled WGS sequence"/>
</dbReference>
<proteinExistence type="predicted"/>
<accession>A0A6A4JBZ8</accession>
<evidence type="ECO:0000313" key="1">
    <source>
        <dbReference type="EMBL" id="KAF6199847.1"/>
    </source>
</evidence>
<dbReference type="EMBL" id="WIXP02000014">
    <property type="protein sequence ID" value="KAF6199847.1"/>
    <property type="molecule type" value="Genomic_DNA"/>
</dbReference>
<organism evidence="1 2">
    <name type="scientific">Apolygus lucorum</name>
    <name type="common">Small green plant bug</name>
    <name type="synonym">Lygocoris lucorum</name>
    <dbReference type="NCBI Taxonomy" id="248454"/>
    <lineage>
        <taxon>Eukaryota</taxon>
        <taxon>Metazoa</taxon>
        <taxon>Ecdysozoa</taxon>
        <taxon>Arthropoda</taxon>
        <taxon>Hexapoda</taxon>
        <taxon>Insecta</taxon>
        <taxon>Pterygota</taxon>
        <taxon>Neoptera</taxon>
        <taxon>Paraneoptera</taxon>
        <taxon>Hemiptera</taxon>
        <taxon>Heteroptera</taxon>
        <taxon>Panheteroptera</taxon>
        <taxon>Cimicomorpha</taxon>
        <taxon>Miridae</taxon>
        <taxon>Mirini</taxon>
        <taxon>Apolygus</taxon>
    </lineage>
</organism>
<dbReference type="AlphaFoldDB" id="A0A6A4JBZ8"/>
<gene>
    <name evidence="1" type="ORF">GE061_006145</name>
</gene>